<organism evidence="1 2">
    <name type="scientific">Campylobacter majalis</name>
    <dbReference type="NCBI Taxonomy" id="2790656"/>
    <lineage>
        <taxon>Bacteria</taxon>
        <taxon>Pseudomonadati</taxon>
        <taxon>Campylobacterota</taxon>
        <taxon>Epsilonproteobacteria</taxon>
        <taxon>Campylobacterales</taxon>
        <taxon>Campylobacteraceae</taxon>
        <taxon>Campylobacter</taxon>
    </lineage>
</organism>
<gene>
    <name evidence="1" type="ORF">LMG7974_00839</name>
</gene>
<protein>
    <submittedName>
        <fullName evidence="1">Uncharacterized protein</fullName>
    </submittedName>
</protein>
<dbReference type="EMBL" id="CAJHOF010000006">
    <property type="protein sequence ID" value="CAD7288112.1"/>
    <property type="molecule type" value="Genomic_DNA"/>
</dbReference>
<dbReference type="RefSeq" id="WP_229932648.1">
    <property type="nucleotide sequence ID" value="NZ_CAJHOF010000006.1"/>
</dbReference>
<name>A0ABM8Q5K7_9BACT</name>
<dbReference type="Pfam" id="PF07450">
    <property type="entry name" value="HycH"/>
    <property type="match status" value="1"/>
</dbReference>
<evidence type="ECO:0000313" key="2">
    <source>
        <dbReference type="Proteomes" id="UP000789803"/>
    </source>
</evidence>
<reference evidence="1 2" key="1">
    <citation type="submission" date="2020-11" db="EMBL/GenBank/DDBJ databases">
        <authorList>
            <person name="Peeters C."/>
        </authorList>
    </citation>
    <scope>NUCLEOTIDE SEQUENCE [LARGE SCALE GENOMIC DNA]</scope>
    <source>
        <strain evidence="1 2">LMG 7974</strain>
    </source>
</reference>
<dbReference type="Proteomes" id="UP000789803">
    <property type="component" value="Unassembled WGS sequence"/>
</dbReference>
<sequence length="122" mass="14161">MVEIYKLTKRHIDAKNEEELEKFSPQLAQVKMFSTFVGHGIGTIDFSEKIAQMSDEEYEDMLQNSGEYTKFKIGNLSKYFEVEIFPEHAQELLKDMSDCKLKEILKELQGGFLVLRKDFVGV</sequence>
<proteinExistence type="predicted"/>
<dbReference type="InterPro" id="IPR010005">
    <property type="entry name" value="Formate_DH_maturation_HycH"/>
</dbReference>
<keyword evidence="2" id="KW-1185">Reference proteome</keyword>
<comment type="caution">
    <text evidence="1">The sequence shown here is derived from an EMBL/GenBank/DDBJ whole genome shotgun (WGS) entry which is preliminary data.</text>
</comment>
<evidence type="ECO:0000313" key="1">
    <source>
        <dbReference type="EMBL" id="CAD7288112.1"/>
    </source>
</evidence>
<accession>A0ABM8Q5K7</accession>